<evidence type="ECO:0000259" key="1">
    <source>
        <dbReference type="Pfam" id="PF03478"/>
    </source>
</evidence>
<organism evidence="2 3">
    <name type="scientific">Brassica carinata</name>
    <name type="common">Ethiopian mustard</name>
    <name type="synonym">Abyssinian cabbage</name>
    <dbReference type="NCBI Taxonomy" id="52824"/>
    <lineage>
        <taxon>Eukaryota</taxon>
        <taxon>Viridiplantae</taxon>
        <taxon>Streptophyta</taxon>
        <taxon>Embryophyta</taxon>
        <taxon>Tracheophyta</taxon>
        <taxon>Spermatophyta</taxon>
        <taxon>Magnoliopsida</taxon>
        <taxon>eudicotyledons</taxon>
        <taxon>Gunneridae</taxon>
        <taxon>Pentapetalae</taxon>
        <taxon>rosids</taxon>
        <taxon>malvids</taxon>
        <taxon>Brassicales</taxon>
        <taxon>Brassicaceae</taxon>
        <taxon>Brassiceae</taxon>
        <taxon>Brassica</taxon>
    </lineage>
</organism>
<gene>
    <name evidence="2" type="ORF">Bca52824_012141</name>
</gene>
<dbReference type="Pfam" id="PF03478">
    <property type="entry name" value="Beta-prop_KIB1-4"/>
    <property type="match status" value="1"/>
</dbReference>
<dbReference type="InterPro" id="IPR005174">
    <property type="entry name" value="KIB1-4_b-propeller"/>
</dbReference>
<dbReference type="PANTHER" id="PTHR44259:SF93">
    <property type="entry name" value="PROTEIN, PUTATIVE (DUF295)-RELATED"/>
    <property type="match status" value="1"/>
</dbReference>
<evidence type="ECO:0000313" key="2">
    <source>
        <dbReference type="EMBL" id="KAG2318928.1"/>
    </source>
</evidence>
<proteinExistence type="predicted"/>
<comment type="caution">
    <text evidence="2">The sequence shown here is derived from an EMBL/GenBank/DDBJ whole genome shotgun (WGS) entry which is preliminary data.</text>
</comment>
<dbReference type="PANTHER" id="PTHR44259">
    <property type="entry name" value="OS07G0183000 PROTEIN-RELATED"/>
    <property type="match status" value="1"/>
</dbReference>
<dbReference type="EMBL" id="JAAMPC010000003">
    <property type="protein sequence ID" value="KAG2318928.1"/>
    <property type="molecule type" value="Genomic_DNA"/>
</dbReference>
<dbReference type="InterPro" id="IPR050942">
    <property type="entry name" value="F-box_BR-signaling"/>
</dbReference>
<dbReference type="Proteomes" id="UP000886595">
    <property type="component" value="Unassembled WGS sequence"/>
</dbReference>
<name>A0A8X7VYB5_BRACI</name>
<sequence>MFRSLIGLFKLPPRNHTLIHSRLFSSSVTPPCLLLGTTLKNNLPDGSDVRDVLLFDPTKEEMLTVSNITFPEDLAGSRQIGSARGWGIFSNDHDRSLCISDIYSSLGPKSTLTMIPLPPLVAVHSNQTNAVWNVAMSSSPCDQDCVVAAKLLDRQLSLCRPHSDMRWTNVGEILAENNLQKLENSSLMYSKRERRFYLPGPGGNSLYSWDLHLKKNKVPSFHELMFRDLPELDDSEWKLLGWCCRTEHLVELASSGERFLVKCCFVCTQVCTALFSSSHEGSNYTTRRFMVFREKKMTEGRYMHYTEDVGDVCIFISMSEAFCVEASSCSGLKPNSIYFIGHGFGIYNLADTTIYHFQAPEGAPTSFKDPYWLPPSRI</sequence>
<reference evidence="2 3" key="1">
    <citation type="submission" date="2020-02" db="EMBL/GenBank/DDBJ databases">
        <authorList>
            <person name="Ma Q."/>
            <person name="Huang Y."/>
            <person name="Song X."/>
            <person name="Pei D."/>
        </authorList>
    </citation>
    <scope>NUCLEOTIDE SEQUENCE [LARGE SCALE GENOMIC DNA]</scope>
    <source>
        <strain evidence="2">Sxm20200214</strain>
        <tissue evidence="2">Leaf</tissue>
    </source>
</reference>
<evidence type="ECO:0000313" key="3">
    <source>
        <dbReference type="Proteomes" id="UP000886595"/>
    </source>
</evidence>
<protein>
    <recommendedName>
        <fullName evidence="1">KIB1-4 beta-propeller domain-containing protein</fullName>
    </recommendedName>
</protein>
<accession>A0A8X7VYB5</accession>
<keyword evidence="3" id="KW-1185">Reference proteome</keyword>
<dbReference type="OrthoDB" id="1058445at2759"/>
<dbReference type="AlphaFoldDB" id="A0A8X7VYB5"/>
<feature type="domain" description="KIB1-4 beta-propeller" evidence="1">
    <location>
        <begin position="65"/>
        <end position="348"/>
    </location>
</feature>